<feature type="signal peptide" evidence="1">
    <location>
        <begin position="1"/>
        <end position="20"/>
    </location>
</feature>
<evidence type="ECO:0000256" key="1">
    <source>
        <dbReference type="SAM" id="SignalP"/>
    </source>
</evidence>
<protein>
    <submittedName>
        <fullName evidence="2">DUF4198 domain-containing protein</fullName>
    </submittedName>
</protein>
<organism evidence="2 3">
    <name type="scientific">Massilia glaciei</name>
    <dbReference type="NCBI Taxonomy" id="1524097"/>
    <lineage>
        <taxon>Bacteria</taxon>
        <taxon>Pseudomonadati</taxon>
        <taxon>Pseudomonadota</taxon>
        <taxon>Betaproteobacteria</taxon>
        <taxon>Burkholderiales</taxon>
        <taxon>Oxalobacteraceae</taxon>
        <taxon>Telluria group</taxon>
        <taxon>Massilia</taxon>
    </lineage>
</organism>
<dbReference type="EMBL" id="PXWF02000245">
    <property type="protein sequence ID" value="PWF46130.1"/>
    <property type="molecule type" value="Genomic_DNA"/>
</dbReference>
<dbReference type="RefSeq" id="WP_106758481.1">
    <property type="nucleotide sequence ID" value="NZ_PXWF02000245.1"/>
</dbReference>
<gene>
    <name evidence="2" type="ORF">C7C56_016575</name>
</gene>
<dbReference type="Pfam" id="PF10670">
    <property type="entry name" value="DUF4198"/>
    <property type="match status" value="1"/>
</dbReference>
<evidence type="ECO:0000313" key="2">
    <source>
        <dbReference type="EMBL" id="PWF46130.1"/>
    </source>
</evidence>
<dbReference type="OrthoDB" id="5943at2"/>
<evidence type="ECO:0000313" key="3">
    <source>
        <dbReference type="Proteomes" id="UP000241421"/>
    </source>
</evidence>
<sequence>MIKKTLLLAMLAGLSLNALAARSWLLPSATVIEGRDPWVTIDAANSENLFDFDAVALDLAALVVTGPDGAAVAPENRFSGKLRNGFDLKLSKPGTYKASLVSEITMANYKLNGEPKRWRGKAEAMAAEVPANAEELRVVNTHNRVETYVTAGRSGGTPFKLSGVGIEMEPLTHPNELRAGEQARWRFLIDGKPAAKLGFSLVPGGVRHRGLLGELRFSTDAKGEATVTLPEAGMYWLNAGFPDAPAQPAPAASRKLLYAATLEIQSQ</sequence>
<reference evidence="2 3" key="1">
    <citation type="submission" date="2018-04" db="EMBL/GenBank/DDBJ databases">
        <title>Massilia violaceinigra sp. nov., a novel purple-pigmented bacterium isolated from Tianshan glacier, Xinjiang, China.</title>
        <authorList>
            <person name="Wang H."/>
        </authorList>
    </citation>
    <scope>NUCLEOTIDE SEQUENCE [LARGE SCALE GENOMIC DNA]</scope>
    <source>
        <strain evidence="2 3">B448-2</strain>
    </source>
</reference>
<name>A0A2U2HIE3_9BURK</name>
<comment type="caution">
    <text evidence="2">The sequence shown here is derived from an EMBL/GenBank/DDBJ whole genome shotgun (WGS) entry which is preliminary data.</text>
</comment>
<dbReference type="InterPro" id="IPR019613">
    <property type="entry name" value="DUF4198"/>
</dbReference>
<feature type="chain" id="PRO_5015434188" evidence="1">
    <location>
        <begin position="21"/>
        <end position="267"/>
    </location>
</feature>
<proteinExistence type="predicted"/>
<dbReference type="Proteomes" id="UP000241421">
    <property type="component" value="Unassembled WGS sequence"/>
</dbReference>
<keyword evidence="1" id="KW-0732">Signal</keyword>
<accession>A0A2U2HIE3</accession>
<dbReference type="AlphaFoldDB" id="A0A2U2HIE3"/>
<keyword evidence="3" id="KW-1185">Reference proteome</keyword>